<accession>A0A3B0K7J3</accession>
<dbReference type="EMBL" id="OUUW01000008">
    <property type="protein sequence ID" value="SPP84030.1"/>
    <property type="molecule type" value="Genomic_DNA"/>
</dbReference>
<sequence>MGHVELDYRAIPKLHGCKNYWQWRILMRTYLESIELWKHNDLKDTPQTKFLILASVEADLIEPAYDDQSCKYIFDNLESRFSAYN</sequence>
<dbReference type="AlphaFoldDB" id="A0A3B0K7J3"/>
<evidence type="ECO:0000313" key="1">
    <source>
        <dbReference type="EMBL" id="SPP84030.1"/>
    </source>
</evidence>
<dbReference type="Proteomes" id="UP000268350">
    <property type="component" value="Unassembled WGS sequence"/>
</dbReference>
<protein>
    <recommendedName>
        <fullName evidence="3">DUF4219 domain-containing protein</fullName>
    </recommendedName>
</protein>
<dbReference type="OrthoDB" id="7877171at2759"/>
<dbReference type="OMA" id="HNEPKES"/>
<gene>
    <name evidence="1" type="ORF">DGUA_6G016537</name>
</gene>
<proteinExistence type="predicted"/>
<keyword evidence="2" id="KW-1185">Reference proteome</keyword>
<evidence type="ECO:0000313" key="2">
    <source>
        <dbReference type="Proteomes" id="UP000268350"/>
    </source>
</evidence>
<evidence type="ECO:0008006" key="3">
    <source>
        <dbReference type="Google" id="ProtNLM"/>
    </source>
</evidence>
<organism evidence="1 2">
    <name type="scientific">Drosophila guanche</name>
    <name type="common">Fruit fly</name>
    <dbReference type="NCBI Taxonomy" id="7266"/>
    <lineage>
        <taxon>Eukaryota</taxon>
        <taxon>Metazoa</taxon>
        <taxon>Ecdysozoa</taxon>
        <taxon>Arthropoda</taxon>
        <taxon>Hexapoda</taxon>
        <taxon>Insecta</taxon>
        <taxon>Pterygota</taxon>
        <taxon>Neoptera</taxon>
        <taxon>Endopterygota</taxon>
        <taxon>Diptera</taxon>
        <taxon>Brachycera</taxon>
        <taxon>Muscomorpha</taxon>
        <taxon>Ephydroidea</taxon>
        <taxon>Drosophilidae</taxon>
        <taxon>Drosophila</taxon>
        <taxon>Sophophora</taxon>
    </lineage>
</organism>
<reference evidence="2" key="1">
    <citation type="submission" date="2018-01" db="EMBL/GenBank/DDBJ databases">
        <authorList>
            <person name="Alioto T."/>
            <person name="Alioto T."/>
        </authorList>
    </citation>
    <scope>NUCLEOTIDE SEQUENCE [LARGE SCALE GENOMIC DNA]</scope>
</reference>
<name>A0A3B0K7J3_DROGU</name>